<dbReference type="VEuPathDB" id="TriTrypDB:Lsey_0150_0180"/>
<dbReference type="OrthoDB" id="10567082at2759"/>
<dbReference type="AlphaFoldDB" id="A0A0N1PBX4"/>
<accession>A0A0N1PBX4</accession>
<reference evidence="1 2" key="1">
    <citation type="journal article" date="2015" name="PLoS Pathog.">
        <title>Leptomonas seymouri: Adaptations to the Dixenous Life Cycle Analyzed by Genome Sequencing, Transcriptome Profiling and Co-infection with Leishmania donovani.</title>
        <authorList>
            <person name="Kraeva N."/>
            <person name="Butenko A."/>
            <person name="Hlavacova J."/>
            <person name="Kostygov A."/>
            <person name="Myskova J."/>
            <person name="Grybchuk D."/>
            <person name="Lestinova T."/>
            <person name="Votypka J."/>
            <person name="Volf P."/>
            <person name="Opperdoes F."/>
            <person name="Flegontov P."/>
            <person name="Lukes J."/>
            <person name="Yurchenko V."/>
        </authorList>
    </citation>
    <scope>NUCLEOTIDE SEQUENCE [LARGE SCALE GENOMIC DNA]</scope>
    <source>
        <strain evidence="1 2">ATCC 30220</strain>
    </source>
</reference>
<evidence type="ECO:0000313" key="1">
    <source>
        <dbReference type="EMBL" id="KPI86075.1"/>
    </source>
</evidence>
<gene>
    <name evidence="1" type="ORF">ABL78_4877</name>
</gene>
<protein>
    <submittedName>
        <fullName evidence="1">Uncharacterized protein</fullName>
    </submittedName>
</protein>
<proteinExistence type="predicted"/>
<sequence length="121" mass="13056">MTTRRPLAAEHPKASTVLKASSSCAKDLCHPHPSDAHVGPSSGSDACHHDADMAALCASDGPMREMLVQQLLSALRETEQTAYGTYCEATTAMMQLRTVLMHAKEVMLATSMSQEHSTEKQ</sequence>
<name>A0A0N1PBX4_LEPSE</name>
<dbReference type="OMA" id="YCEATTA"/>
<keyword evidence="2" id="KW-1185">Reference proteome</keyword>
<dbReference type="Proteomes" id="UP000038009">
    <property type="component" value="Unassembled WGS sequence"/>
</dbReference>
<comment type="caution">
    <text evidence="1">The sequence shown here is derived from an EMBL/GenBank/DDBJ whole genome shotgun (WGS) entry which is preliminary data.</text>
</comment>
<dbReference type="EMBL" id="LJSK01000150">
    <property type="protein sequence ID" value="KPI86075.1"/>
    <property type="molecule type" value="Genomic_DNA"/>
</dbReference>
<evidence type="ECO:0000313" key="2">
    <source>
        <dbReference type="Proteomes" id="UP000038009"/>
    </source>
</evidence>
<organism evidence="1 2">
    <name type="scientific">Leptomonas seymouri</name>
    <dbReference type="NCBI Taxonomy" id="5684"/>
    <lineage>
        <taxon>Eukaryota</taxon>
        <taxon>Discoba</taxon>
        <taxon>Euglenozoa</taxon>
        <taxon>Kinetoplastea</taxon>
        <taxon>Metakinetoplastina</taxon>
        <taxon>Trypanosomatida</taxon>
        <taxon>Trypanosomatidae</taxon>
        <taxon>Leishmaniinae</taxon>
        <taxon>Leptomonas</taxon>
    </lineage>
</organism>